<dbReference type="Pfam" id="PF01551">
    <property type="entry name" value="Peptidase_M23"/>
    <property type="match status" value="1"/>
</dbReference>
<keyword evidence="5 7" id="KW-1133">Transmembrane helix</keyword>
<dbReference type="InterPro" id="IPR050570">
    <property type="entry name" value="Cell_wall_metabolism_enzyme"/>
</dbReference>
<comment type="subcellular location">
    <subcellularLocation>
        <location evidence="1">Cell membrane</location>
        <topology evidence="1">Multi-pass membrane protein</topology>
    </subcellularLocation>
</comment>
<keyword evidence="3" id="KW-1003">Cell membrane</keyword>
<dbReference type="InterPro" id="IPR004937">
    <property type="entry name" value="Urea_transporter"/>
</dbReference>
<feature type="transmembrane region" description="Helical" evidence="7">
    <location>
        <begin position="98"/>
        <end position="116"/>
    </location>
</feature>
<feature type="transmembrane region" description="Helical" evidence="7">
    <location>
        <begin position="152"/>
        <end position="169"/>
    </location>
</feature>
<accession>A0ABV7VCM0</accession>
<feature type="transmembrane region" description="Helical" evidence="7">
    <location>
        <begin position="51"/>
        <end position="77"/>
    </location>
</feature>
<name>A0ABV7VCM0_9PROT</name>
<dbReference type="InterPro" id="IPR011055">
    <property type="entry name" value="Dup_hybrid_motif"/>
</dbReference>
<comment type="similarity">
    <text evidence="2">Belongs to the urea transporter family.</text>
</comment>
<dbReference type="EMBL" id="JBHRYJ010000001">
    <property type="protein sequence ID" value="MFC3674920.1"/>
    <property type="molecule type" value="Genomic_DNA"/>
</dbReference>
<dbReference type="CDD" id="cd12797">
    <property type="entry name" value="M23_peptidase"/>
    <property type="match status" value="1"/>
</dbReference>
<feature type="transmembrane region" description="Helical" evidence="7">
    <location>
        <begin position="224"/>
        <end position="242"/>
    </location>
</feature>
<sequence length="751" mass="80011">MNRGAETGSTDWLAILPTRGRVAENSHNSPTPLISILGPALGGAFMIPNPWIGMILWLAVFQNLRFAAFAVLGLIVAESISRMFQIRDSSPIEGGLKANALLSAVAVAWLTGPVAISIQAQVGVAVVAAVSATILTAAVMKALAEIKLPAMVVGYCLIAAMLFAIYPHWTTQAINTMTWWPVPTDLLGWVVTFFRTLGAMLFSPTLWVGLVLGAAVLLWSRMSFLAGVIGWTAGIFTASILVQQGVVFYWMPTAYNFFLAGAALGAVYFLPGPFSLLIAAIGGSGAAFLAVGLQNLFPATALGYLPIASALTTWIGIYALEMASGQTLFQRNRTTELSPEEAWWRSAYWARRSGPYGPFLVVPTPGRMRISQGIDGALSHIGLWRHALDFQKPNPAGLFDPDAAADAASWSVPVTAPAAGIVERIHNYIADNPPGICNYAENWGNHVVIRLDQGGYVLLAHLRQGSVAVTAGMRVEIGTYLGMTGNSGRSPVPHLHMQYQGTGNPDSPTLPFRLANFLSAAGPEQPLLRWHSATIPGQGAIVAPASLNPAVHAVLSSTSPGSAVWNVEIDGIVPRSFRHRTASTTRISVSLDAAGQHLYQGLKGGKLVTTQDADAWRVTELQAGAVPLLKLLALAVPSIPYAASAGMMWEEPAPVVAIGMARWLGLSISPFLTDPFAAVRCRCVSVPEAAGQPLVIETNLESAWSWLPVRLICHLDRLRGPIRLEAVFRGGTITYSLLSFEPGLPYGSAPQ</sequence>
<keyword evidence="10" id="KW-1185">Reference proteome</keyword>
<feature type="domain" description="M23ase beta-sheet core" evidence="8">
    <location>
        <begin position="411"/>
        <end position="505"/>
    </location>
</feature>
<evidence type="ECO:0000313" key="9">
    <source>
        <dbReference type="EMBL" id="MFC3674920.1"/>
    </source>
</evidence>
<dbReference type="PANTHER" id="PTHR21666">
    <property type="entry name" value="PEPTIDASE-RELATED"/>
    <property type="match status" value="1"/>
</dbReference>
<keyword evidence="6 7" id="KW-0472">Membrane</keyword>
<feature type="transmembrane region" description="Helical" evidence="7">
    <location>
        <begin position="122"/>
        <end position="140"/>
    </location>
</feature>
<dbReference type="PANTHER" id="PTHR21666:SF285">
    <property type="entry name" value="M23 FAMILY METALLOPEPTIDASE"/>
    <property type="match status" value="1"/>
</dbReference>
<evidence type="ECO:0000256" key="4">
    <source>
        <dbReference type="ARBA" id="ARBA00022692"/>
    </source>
</evidence>
<dbReference type="SUPFAM" id="SSF51261">
    <property type="entry name" value="Duplicated hybrid motif"/>
    <property type="match status" value="1"/>
</dbReference>
<dbReference type="Gene3D" id="2.70.70.10">
    <property type="entry name" value="Glucose Permease (Domain IIA)"/>
    <property type="match status" value="1"/>
</dbReference>
<proteinExistence type="inferred from homology"/>
<gene>
    <name evidence="9" type="ORF">ACFOOQ_05140</name>
</gene>
<evidence type="ECO:0000256" key="7">
    <source>
        <dbReference type="SAM" id="Phobius"/>
    </source>
</evidence>
<feature type="transmembrane region" description="Helical" evidence="7">
    <location>
        <begin position="303"/>
        <end position="323"/>
    </location>
</feature>
<evidence type="ECO:0000256" key="5">
    <source>
        <dbReference type="ARBA" id="ARBA00022989"/>
    </source>
</evidence>
<organism evidence="9 10">
    <name type="scientific">Ferrovibrio xuzhouensis</name>
    <dbReference type="NCBI Taxonomy" id="1576914"/>
    <lineage>
        <taxon>Bacteria</taxon>
        <taxon>Pseudomonadati</taxon>
        <taxon>Pseudomonadota</taxon>
        <taxon>Alphaproteobacteria</taxon>
        <taxon>Rhodospirillales</taxon>
        <taxon>Rhodospirillaceae</taxon>
        <taxon>Ferrovibrio</taxon>
    </lineage>
</organism>
<evidence type="ECO:0000259" key="8">
    <source>
        <dbReference type="Pfam" id="PF01551"/>
    </source>
</evidence>
<evidence type="ECO:0000313" key="10">
    <source>
        <dbReference type="Proteomes" id="UP001595711"/>
    </source>
</evidence>
<dbReference type="Pfam" id="PF03253">
    <property type="entry name" value="UT"/>
    <property type="match status" value="1"/>
</dbReference>
<keyword evidence="4 7" id="KW-0812">Transmembrane</keyword>
<evidence type="ECO:0000256" key="6">
    <source>
        <dbReference type="ARBA" id="ARBA00023136"/>
    </source>
</evidence>
<protein>
    <submittedName>
        <fullName evidence="9">Urea transporter</fullName>
    </submittedName>
</protein>
<dbReference type="InterPro" id="IPR016047">
    <property type="entry name" value="M23ase_b-sheet_dom"/>
</dbReference>
<feature type="transmembrane region" description="Helical" evidence="7">
    <location>
        <begin position="189"/>
        <end position="217"/>
    </location>
</feature>
<reference evidence="10" key="1">
    <citation type="journal article" date="2019" name="Int. J. Syst. Evol. Microbiol.">
        <title>The Global Catalogue of Microorganisms (GCM) 10K type strain sequencing project: providing services to taxonomists for standard genome sequencing and annotation.</title>
        <authorList>
            <consortium name="The Broad Institute Genomics Platform"/>
            <consortium name="The Broad Institute Genome Sequencing Center for Infectious Disease"/>
            <person name="Wu L."/>
            <person name="Ma J."/>
        </authorList>
    </citation>
    <scope>NUCLEOTIDE SEQUENCE [LARGE SCALE GENOMIC DNA]</scope>
    <source>
        <strain evidence="10">KCTC 42182</strain>
    </source>
</reference>
<evidence type="ECO:0000256" key="3">
    <source>
        <dbReference type="ARBA" id="ARBA00022475"/>
    </source>
</evidence>
<comment type="caution">
    <text evidence="9">The sequence shown here is derived from an EMBL/GenBank/DDBJ whole genome shotgun (WGS) entry which is preliminary data.</text>
</comment>
<dbReference type="Proteomes" id="UP001595711">
    <property type="component" value="Unassembled WGS sequence"/>
</dbReference>
<dbReference type="RefSeq" id="WP_379722503.1">
    <property type="nucleotide sequence ID" value="NZ_JBHRYJ010000001.1"/>
</dbReference>
<feature type="transmembrane region" description="Helical" evidence="7">
    <location>
        <begin position="276"/>
        <end position="297"/>
    </location>
</feature>
<evidence type="ECO:0000256" key="2">
    <source>
        <dbReference type="ARBA" id="ARBA00005914"/>
    </source>
</evidence>
<dbReference type="InterPro" id="IPR029020">
    <property type="entry name" value="Ammonium/urea_transptr"/>
</dbReference>
<dbReference type="Gene3D" id="1.10.3430.10">
    <property type="entry name" value="Ammonium transporter AmtB like domains"/>
    <property type="match status" value="1"/>
</dbReference>
<evidence type="ECO:0000256" key="1">
    <source>
        <dbReference type="ARBA" id="ARBA00004651"/>
    </source>
</evidence>